<organism evidence="3 4">
    <name type="scientific">Glycomyces algeriensis</name>
    <dbReference type="NCBI Taxonomy" id="256037"/>
    <lineage>
        <taxon>Bacteria</taxon>
        <taxon>Bacillati</taxon>
        <taxon>Actinomycetota</taxon>
        <taxon>Actinomycetes</taxon>
        <taxon>Glycomycetales</taxon>
        <taxon>Glycomycetaceae</taxon>
        <taxon>Glycomyces</taxon>
    </lineage>
</organism>
<feature type="compositionally biased region" description="Pro residues" evidence="1">
    <location>
        <begin position="372"/>
        <end position="382"/>
    </location>
</feature>
<feature type="transmembrane region" description="Helical" evidence="2">
    <location>
        <begin position="191"/>
        <end position="213"/>
    </location>
</feature>
<feature type="region of interest" description="Disordered" evidence="1">
    <location>
        <begin position="359"/>
        <end position="382"/>
    </location>
</feature>
<keyword evidence="2" id="KW-1133">Transmembrane helix</keyword>
<evidence type="ECO:0000256" key="2">
    <source>
        <dbReference type="SAM" id="Phobius"/>
    </source>
</evidence>
<dbReference type="RefSeq" id="WP_270118169.1">
    <property type="nucleotide sequence ID" value="NZ_BAAAOL010000016.1"/>
</dbReference>
<gene>
    <name evidence="3" type="ORF">GALLR39Z86_07680</name>
</gene>
<evidence type="ECO:0000313" key="4">
    <source>
        <dbReference type="Proteomes" id="UP001144313"/>
    </source>
</evidence>
<evidence type="ECO:0000313" key="3">
    <source>
        <dbReference type="EMBL" id="GLI40918.1"/>
    </source>
</evidence>
<dbReference type="EMBL" id="BSDT01000001">
    <property type="protein sequence ID" value="GLI40918.1"/>
    <property type="molecule type" value="Genomic_DNA"/>
</dbReference>
<protein>
    <recommendedName>
        <fullName evidence="5">PPE family protein</fullName>
    </recommendedName>
</protein>
<name>A0A9W6LES7_9ACTN</name>
<accession>A0A9W6LES7</accession>
<keyword evidence="2" id="KW-0472">Membrane</keyword>
<proteinExistence type="predicted"/>
<dbReference type="Proteomes" id="UP001144313">
    <property type="component" value="Unassembled WGS sequence"/>
</dbReference>
<keyword evidence="4" id="KW-1185">Reference proteome</keyword>
<dbReference type="AlphaFoldDB" id="A0A9W6LES7"/>
<evidence type="ECO:0000256" key="1">
    <source>
        <dbReference type="SAM" id="MobiDB-lite"/>
    </source>
</evidence>
<evidence type="ECO:0008006" key="5">
    <source>
        <dbReference type="Google" id="ProtNLM"/>
    </source>
</evidence>
<reference evidence="3" key="1">
    <citation type="submission" date="2022-12" db="EMBL/GenBank/DDBJ databases">
        <title>Reference genome sequencing for broad-spectrum identification of bacterial and archaeal isolates by mass spectrometry.</title>
        <authorList>
            <person name="Sekiguchi Y."/>
            <person name="Tourlousse D.M."/>
        </authorList>
    </citation>
    <scope>NUCLEOTIDE SEQUENCE</scope>
    <source>
        <strain evidence="3">LLR39Z86</strain>
    </source>
</reference>
<comment type="caution">
    <text evidence="3">The sequence shown here is derived from an EMBL/GenBank/DDBJ whole genome shotgun (WGS) entry which is preliminary data.</text>
</comment>
<sequence>MNDLIVNPDKSVPGAGTFTGAKALHSAQLLANSETDLEKGLNGTVMALDVLGMVLNPLMGFAKAGVGFLIEHVGPLRDFLEVLAGDPTSINATKDTWKNIEAALDQAATDLIGDAGTVGDWVGDAADAYRDRITDFEAAIRAGSSAAGSLAKYMEVMGIWTAVTRALVLELICEFVARAIMYALAALAASWFTFGGSFAAMISGVIADAMVLIAKISTHFAKLGNAMSKLAGRFPKLAGSLDDAGKAVTDFGMKGYVKSAGKNLSQHNKMLDQQEAAISAGKNVTGLGGRMPHTQAANQKTIYDTLRSPFGSGNLPGTGVLKPIYKDKVIPPTSLGGHSVTGGRSVSEIIGGYPMTGIKGGMKGAPAATQDPQPPQEEQPQQ</sequence>
<keyword evidence="2" id="KW-0812">Transmembrane</keyword>